<accession>A0ABQ2RN19</accession>
<sequence length="57" mass="6073">MVTVPPRTAAPDTLINMGVTVTMREPCWAGAHEARTPVNSKEVTKKRSIAKASVPAV</sequence>
<evidence type="ECO:0000256" key="1">
    <source>
        <dbReference type="SAM" id="MobiDB-lite"/>
    </source>
</evidence>
<dbReference type="Proteomes" id="UP000634308">
    <property type="component" value="Unassembled WGS sequence"/>
</dbReference>
<proteinExistence type="predicted"/>
<evidence type="ECO:0000313" key="3">
    <source>
        <dbReference type="Proteomes" id="UP000634308"/>
    </source>
</evidence>
<protein>
    <submittedName>
        <fullName evidence="2">Uncharacterized protein</fullName>
    </submittedName>
</protein>
<organism evidence="2 3">
    <name type="scientific">Deinococcus seoulensis</name>
    <dbReference type="NCBI Taxonomy" id="1837379"/>
    <lineage>
        <taxon>Bacteria</taxon>
        <taxon>Thermotogati</taxon>
        <taxon>Deinococcota</taxon>
        <taxon>Deinococci</taxon>
        <taxon>Deinococcales</taxon>
        <taxon>Deinococcaceae</taxon>
        <taxon>Deinococcus</taxon>
    </lineage>
</organism>
<keyword evidence="3" id="KW-1185">Reference proteome</keyword>
<name>A0ABQ2RN19_9DEIO</name>
<dbReference type="EMBL" id="BMQM01000001">
    <property type="protein sequence ID" value="GGR45280.1"/>
    <property type="molecule type" value="Genomic_DNA"/>
</dbReference>
<evidence type="ECO:0000313" key="2">
    <source>
        <dbReference type="EMBL" id="GGR45280.1"/>
    </source>
</evidence>
<comment type="caution">
    <text evidence="2">The sequence shown here is derived from an EMBL/GenBank/DDBJ whole genome shotgun (WGS) entry which is preliminary data.</text>
</comment>
<gene>
    <name evidence="2" type="ORF">GCM10008959_03000</name>
</gene>
<reference evidence="3" key="1">
    <citation type="journal article" date="2019" name="Int. J. Syst. Evol. Microbiol.">
        <title>The Global Catalogue of Microorganisms (GCM) 10K type strain sequencing project: providing services to taxonomists for standard genome sequencing and annotation.</title>
        <authorList>
            <consortium name="The Broad Institute Genomics Platform"/>
            <consortium name="The Broad Institute Genome Sequencing Center for Infectious Disease"/>
            <person name="Wu L."/>
            <person name="Ma J."/>
        </authorList>
    </citation>
    <scope>NUCLEOTIDE SEQUENCE [LARGE SCALE GENOMIC DNA]</scope>
    <source>
        <strain evidence="3">JCM 31404</strain>
    </source>
</reference>
<feature type="region of interest" description="Disordered" evidence="1">
    <location>
        <begin position="34"/>
        <end position="57"/>
    </location>
</feature>